<feature type="transmembrane region" description="Helical" evidence="5">
    <location>
        <begin position="320"/>
        <end position="343"/>
    </location>
</feature>
<feature type="transmembrane region" description="Helical" evidence="5">
    <location>
        <begin position="70"/>
        <end position="90"/>
    </location>
</feature>
<comment type="subcellular location">
    <subcellularLocation>
        <location evidence="1">Membrane</location>
        <topology evidence="1">Multi-pass membrane protein</topology>
    </subcellularLocation>
</comment>
<name>A0A543KL28_9MICO</name>
<dbReference type="OrthoDB" id="9762947at2"/>
<feature type="transmembrane region" description="Helical" evidence="5">
    <location>
        <begin position="271"/>
        <end position="292"/>
    </location>
</feature>
<dbReference type="InterPro" id="IPR002293">
    <property type="entry name" value="AA/rel_permease1"/>
</dbReference>
<keyword evidence="7" id="KW-1185">Reference proteome</keyword>
<feature type="transmembrane region" description="Helical" evidence="5">
    <location>
        <begin position="200"/>
        <end position="222"/>
    </location>
</feature>
<evidence type="ECO:0000313" key="6">
    <source>
        <dbReference type="EMBL" id="TQM95792.1"/>
    </source>
</evidence>
<dbReference type="Gene3D" id="1.20.1740.10">
    <property type="entry name" value="Amino acid/polyamine transporter I"/>
    <property type="match status" value="1"/>
</dbReference>
<evidence type="ECO:0000256" key="1">
    <source>
        <dbReference type="ARBA" id="ARBA00004141"/>
    </source>
</evidence>
<dbReference type="AlphaFoldDB" id="A0A543KL28"/>
<accession>A0A543KL28</accession>
<dbReference type="GO" id="GO:0016020">
    <property type="term" value="C:membrane"/>
    <property type="evidence" value="ECO:0007669"/>
    <property type="project" value="UniProtKB-SubCell"/>
</dbReference>
<reference evidence="6 7" key="1">
    <citation type="submission" date="2019-06" db="EMBL/GenBank/DDBJ databases">
        <title>Sequencing the genomes of 1000 actinobacteria strains.</title>
        <authorList>
            <person name="Klenk H.-P."/>
        </authorList>
    </citation>
    <scope>NUCLEOTIDE SEQUENCE [LARGE SCALE GENOMIC DNA]</scope>
    <source>
        <strain evidence="6 7">DSM 12362</strain>
    </source>
</reference>
<keyword evidence="4 5" id="KW-0472">Membrane</keyword>
<evidence type="ECO:0000256" key="5">
    <source>
        <dbReference type="SAM" id="Phobius"/>
    </source>
</evidence>
<keyword evidence="2 5" id="KW-0812">Transmembrane</keyword>
<feature type="transmembrane region" description="Helical" evidence="5">
    <location>
        <begin position="369"/>
        <end position="391"/>
    </location>
</feature>
<feature type="transmembrane region" description="Helical" evidence="5">
    <location>
        <begin position="170"/>
        <end position="188"/>
    </location>
</feature>
<dbReference type="RefSeq" id="WP_141817498.1">
    <property type="nucleotide sequence ID" value="NZ_BAAAIL010000003.1"/>
</dbReference>
<evidence type="ECO:0000256" key="2">
    <source>
        <dbReference type="ARBA" id="ARBA00022692"/>
    </source>
</evidence>
<feature type="transmembrane region" description="Helical" evidence="5">
    <location>
        <begin position="429"/>
        <end position="448"/>
    </location>
</feature>
<comment type="caution">
    <text evidence="6">The sequence shown here is derived from an EMBL/GenBank/DDBJ whole genome shotgun (WGS) entry which is preliminary data.</text>
</comment>
<dbReference type="PANTHER" id="PTHR43243">
    <property type="entry name" value="INNER MEMBRANE TRANSPORTER YGJI-RELATED"/>
    <property type="match status" value="1"/>
</dbReference>
<organism evidence="6 7">
    <name type="scientific">Ornithinimicrobium humiphilum</name>
    <dbReference type="NCBI Taxonomy" id="125288"/>
    <lineage>
        <taxon>Bacteria</taxon>
        <taxon>Bacillati</taxon>
        <taxon>Actinomycetota</taxon>
        <taxon>Actinomycetes</taxon>
        <taxon>Micrococcales</taxon>
        <taxon>Ornithinimicrobiaceae</taxon>
        <taxon>Ornithinimicrobium</taxon>
    </lineage>
</organism>
<feature type="transmembrane region" description="Helical" evidence="5">
    <location>
        <begin position="41"/>
        <end position="58"/>
    </location>
</feature>
<feature type="transmembrane region" description="Helical" evidence="5">
    <location>
        <begin position="111"/>
        <end position="135"/>
    </location>
</feature>
<evidence type="ECO:0000313" key="7">
    <source>
        <dbReference type="Proteomes" id="UP000315133"/>
    </source>
</evidence>
<feature type="transmembrane region" description="Helical" evidence="5">
    <location>
        <begin position="228"/>
        <end position="250"/>
    </location>
</feature>
<proteinExistence type="predicted"/>
<keyword evidence="3 5" id="KW-1133">Transmembrane helix</keyword>
<feature type="transmembrane region" description="Helical" evidence="5">
    <location>
        <begin position="397"/>
        <end position="417"/>
    </location>
</feature>
<dbReference type="EMBL" id="VFPU01000001">
    <property type="protein sequence ID" value="TQM95792.1"/>
    <property type="molecule type" value="Genomic_DNA"/>
</dbReference>
<protein>
    <submittedName>
        <fullName evidence="6">Amino acid/polyamine/organocation transporter (APC superfamily)</fullName>
    </submittedName>
</protein>
<dbReference type="PIRSF" id="PIRSF006060">
    <property type="entry name" value="AA_transporter"/>
    <property type="match status" value="1"/>
</dbReference>
<feature type="transmembrane region" description="Helical" evidence="5">
    <location>
        <begin position="454"/>
        <end position="472"/>
    </location>
</feature>
<evidence type="ECO:0000256" key="4">
    <source>
        <dbReference type="ARBA" id="ARBA00023136"/>
    </source>
</evidence>
<dbReference type="Pfam" id="PF13520">
    <property type="entry name" value="AA_permease_2"/>
    <property type="match status" value="1"/>
</dbReference>
<evidence type="ECO:0000256" key="3">
    <source>
        <dbReference type="ARBA" id="ARBA00022989"/>
    </source>
</evidence>
<dbReference type="GO" id="GO:0015171">
    <property type="term" value="F:amino acid transmembrane transporter activity"/>
    <property type="evidence" value="ECO:0007669"/>
    <property type="project" value="TreeGrafter"/>
</dbReference>
<dbReference type="Proteomes" id="UP000315133">
    <property type="component" value="Unassembled WGS sequence"/>
</dbReference>
<gene>
    <name evidence="6" type="ORF">FB476_0642</name>
</gene>
<dbReference type="PANTHER" id="PTHR43243:SF24">
    <property type="entry name" value="CATIONIC AMINO ACID TRANSPORT INTEGRAL MEMBRANE PROTEIN ROCE-RELATED"/>
    <property type="match status" value="1"/>
</dbReference>
<sequence length="500" mass="52795">MASQQVDLPLGQQLRRRKPIVFRKHHHPGEELGRTLTTFQLMMFGVGATVGTGIFFVLSESVPDAGPGVIVSFLIAGLAAGLSALCYAEMASSIPVSGSTYSYAYHAMGELAAVAIAACVLLEYGVAAAAVAVGWSGYLGELIVSTTGVELPTAITASFVPDGDGATAEGFVNLPAVVLVFLCMLLLIRGATESARANAIMVLIKLGVLLLFVIVALTGFTADHFSGFFASGIGGMTAAAGTIFFSFIGLDAVATAGEEVKDPQRALPRAIIGALIIVTSVYILVAFAGVAAKETEWFSTEPAQSAGLSQILNDVTGTTVWGTILAAGAVISIFSVTLVTLYGQTRILFAIGRDGLISRRFTKVHPRTLTPTFTTIVASVVIALIAGFVPADYLWDTVSIGTLVAFSAVAAGVMILRRTHPDLERPFRVPGYPVTPVLTILICGWIVIKLPVLTWMVFLGWLAVVVAFYLVYGRRHAALNTTDDPEDFAESRGDEEDERV</sequence>